<comment type="caution">
    <text evidence="2">The sequence shown here is derived from an EMBL/GenBank/DDBJ whole genome shotgun (WGS) entry which is preliminary data.</text>
</comment>
<reference evidence="3" key="1">
    <citation type="submission" date="2017-09" db="EMBL/GenBank/DDBJ databases">
        <title>Depth-based differentiation of microbial function through sediment-hosted aquifers and enrichment of novel symbionts in the deep terrestrial subsurface.</title>
        <authorList>
            <person name="Probst A.J."/>
            <person name="Ladd B."/>
            <person name="Jarett J.K."/>
            <person name="Geller-Mcgrath D.E."/>
            <person name="Sieber C.M.K."/>
            <person name="Emerson J.B."/>
            <person name="Anantharaman K."/>
            <person name="Thomas B.C."/>
            <person name="Malmstrom R."/>
            <person name="Stieglmeier M."/>
            <person name="Klingl A."/>
            <person name="Woyke T."/>
            <person name="Ryan C.M."/>
            <person name="Banfield J.F."/>
        </authorList>
    </citation>
    <scope>NUCLEOTIDE SEQUENCE [LARGE SCALE GENOMIC DNA]</scope>
</reference>
<gene>
    <name evidence="2" type="ORF">COU35_03140</name>
</gene>
<dbReference type="Pfam" id="PF08570">
    <property type="entry name" value="DUF1761"/>
    <property type="match status" value="1"/>
</dbReference>
<proteinExistence type="predicted"/>
<evidence type="ECO:0000256" key="1">
    <source>
        <dbReference type="SAM" id="Phobius"/>
    </source>
</evidence>
<protein>
    <submittedName>
        <fullName evidence="2">DUF1761 domain-containing protein</fullName>
    </submittedName>
</protein>
<feature type="transmembrane region" description="Helical" evidence="1">
    <location>
        <begin position="92"/>
        <end position="110"/>
    </location>
</feature>
<dbReference type="EMBL" id="PFCB01000023">
    <property type="protein sequence ID" value="PIR74262.1"/>
    <property type="molecule type" value="Genomic_DNA"/>
</dbReference>
<feature type="transmembrane region" description="Helical" evidence="1">
    <location>
        <begin position="117"/>
        <end position="139"/>
    </location>
</feature>
<feature type="transmembrane region" description="Helical" evidence="1">
    <location>
        <begin position="50"/>
        <end position="72"/>
    </location>
</feature>
<keyword evidence="1" id="KW-0472">Membrane</keyword>
<accession>A0A2H0TQ45</accession>
<keyword evidence="1" id="KW-1133">Transmembrane helix</keyword>
<keyword evidence="1" id="KW-0812">Transmembrane</keyword>
<sequence length="140" mass="15591">MIEVNYVAILVAAVASFVVGWIWYGPLFGKPWMKMMGMTEKDKEAGKKKMGQSMALGFAAQLVMAYVIAHFIGGWSQSAPEIPAMKIALQTAFWLWLGLVATIQLGAVLWENKSWNLYLLNAIHWLVALLVMASTLVWLS</sequence>
<name>A0A2H0TQ45_9BACT</name>
<dbReference type="InterPro" id="IPR013879">
    <property type="entry name" value="DUF1761"/>
</dbReference>
<feature type="transmembrane region" description="Helical" evidence="1">
    <location>
        <begin position="6"/>
        <end position="29"/>
    </location>
</feature>
<organism evidence="2 3">
    <name type="scientific">Candidatus Magasanikbacteria bacterium CG10_big_fil_rev_8_21_14_0_10_47_10</name>
    <dbReference type="NCBI Taxonomy" id="1974652"/>
    <lineage>
        <taxon>Bacteria</taxon>
        <taxon>Candidatus Magasanikiibacteriota</taxon>
    </lineage>
</organism>
<evidence type="ECO:0000313" key="2">
    <source>
        <dbReference type="EMBL" id="PIR74262.1"/>
    </source>
</evidence>
<dbReference type="Proteomes" id="UP000230154">
    <property type="component" value="Unassembled WGS sequence"/>
</dbReference>
<evidence type="ECO:0000313" key="3">
    <source>
        <dbReference type="Proteomes" id="UP000230154"/>
    </source>
</evidence>
<dbReference type="AlphaFoldDB" id="A0A2H0TQ45"/>